<organism evidence="1 2">
    <name type="scientific">Paenibacillus aestuarii</name>
    <dbReference type="NCBI Taxonomy" id="516965"/>
    <lineage>
        <taxon>Bacteria</taxon>
        <taxon>Bacillati</taxon>
        <taxon>Bacillota</taxon>
        <taxon>Bacilli</taxon>
        <taxon>Bacillales</taxon>
        <taxon>Paenibacillaceae</taxon>
        <taxon>Paenibacillus</taxon>
    </lineage>
</organism>
<sequence>MNHTVAYPNHTKSRLDQILHPNYPLCKDDVIWILEFIKKKVAEEDPGLQGLAQPRLMKNFRYFAEVAMMLLHKRSGFDQEASRLKMWLQEAAYGLQEDR</sequence>
<evidence type="ECO:0000313" key="1">
    <source>
        <dbReference type="EMBL" id="MFC5453170.1"/>
    </source>
</evidence>
<name>A0ABW0KIR9_9BACL</name>
<proteinExistence type="predicted"/>
<dbReference type="EMBL" id="JBHSMJ010000065">
    <property type="protein sequence ID" value="MFC5453170.1"/>
    <property type="molecule type" value="Genomic_DNA"/>
</dbReference>
<dbReference type="Proteomes" id="UP001596044">
    <property type="component" value="Unassembled WGS sequence"/>
</dbReference>
<evidence type="ECO:0000313" key="2">
    <source>
        <dbReference type="Proteomes" id="UP001596044"/>
    </source>
</evidence>
<keyword evidence="2" id="KW-1185">Reference proteome</keyword>
<gene>
    <name evidence="1" type="ORF">ACFPOG_33680</name>
</gene>
<dbReference type="RefSeq" id="WP_270879417.1">
    <property type="nucleotide sequence ID" value="NZ_JAQFVF010000023.1"/>
</dbReference>
<reference evidence="2" key="1">
    <citation type="journal article" date="2019" name="Int. J. Syst. Evol. Microbiol.">
        <title>The Global Catalogue of Microorganisms (GCM) 10K type strain sequencing project: providing services to taxonomists for standard genome sequencing and annotation.</title>
        <authorList>
            <consortium name="The Broad Institute Genomics Platform"/>
            <consortium name="The Broad Institute Genome Sequencing Center for Infectious Disease"/>
            <person name="Wu L."/>
            <person name="Ma J."/>
        </authorList>
    </citation>
    <scope>NUCLEOTIDE SEQUENCE [LARGE SCALE GENOMIC DNA]</scope>
    <source>
        <strain evidence="2">KACC 11904</strain>
    </source>
</reference>
<accession>A0ABW0KIR9</accession>
<comment type="caution">
    <text evidence="1">The sequence shown here is derived from an EMBL/GenBank/DDBJ whole genome shotgun (WGS) entry which is preliminary data.</text>
</comment>
<protein>
    <submittedName>
        <fullName evidence="1">Uncharacterized protein</fullName>
    </submittedName>
</protein>